<feature type="domain" description="Lipid/polyisoprenoid-binding YceI-like" evidence="2">
    <location>
        <begin position="27"/>
        <end position="187"/>
    </location>
</feature>
<dbReference type="Proteomes" id="UP000637632">
    <property type="component" value="Unassembled WGS sequence"/>
</dbReference>
<dbReference type="InterPro" id="IPR007372">
    <property type="entry name" value="Lipid/polyisoprenoid-bd_YceI"/>
</dbReference>
<accession>A0ABR6XH59</accession>
<gene>
    <name evidence="3" type="ORF">H8K26_09455</name>
</gene>
<reference evidence="3 4" key="1">
    <citation type="submission" date="2020-08" db="EMBL/GenBank/DDBJ databases">
        <title>Novel species isolated from subtropical streams in China.</title>
        <authorList>
            <person name="Lu H."/>
        </authorList>
    </citation>
    <scope>NUCLEOTIDE SEQUENCE [LARGE SCALE GENOMIC DNA]</scope>
    <source>
        <strain evidence="3 4">CCTCC AB 2015119</strain>
    </source>
</reference>
<sequence length="188" mass="20391">MKLSKFSNKLIVSAITLAVAIPALAAMAKLDNAKSNVAIVFKQMNVPVDAKFKKFSANIDYNAAKPETSKASVEIELASFDLGDPEYNKEVLKKEWFNAAQFPKASFVATTMKASGSGKLDVNGTLTIKGKSSNVSFPLNVKQDGKNQIFDGSLPIKRLAFNIGEGEWKDTGMIADEVVIKFHVVTTQ</sequence>
<dbReference type="PANTHER" id="PTHR34406:SF1">
    <property type="entry name" value="PROTEIN YCEI"/>
    <property type="match status" value="1"/>
</dbReference>
<organism evidence="3 4">
    <name type="scientific">Undibacterium aquatile</name>
    <dbReference type="NCBI Taxonomy" id="1537398"/>
    <lineage>
        <taxon>Bacteria</taxon>
        <taxon>Pseudomonadati</taxon>
        <taxon>Pseudomonadota</taxon>
        <taxon>Betaproteobacteria</taxon>
        <taxon>Burkholderiales</taxon>
        <taxon>Oxalobacteraceae</taxon>
        <taxon>Undibacterium</taxon>
    </lineage>
</organism>
<name>A0ABR6XH59_9BURK</name>
<comment type="caution">
    <text evidence="3">The sequence shown here is derived from an EMBL/GenBank/DDBJ whole genome shotgun (WGS) entry which is preliminary data.</text>
</comment>
<evidence type="ECO:0000313" key="4">
    <source>
        <dbReference type="Proteomes" id="UP000637632"/>
    </source>
</evidence>
<dbReference type="SUPFAM" id="SSF101874">
    <property type="entry name" value="YceI-like"/>
    <property type="match status" value="1"/>
</dbReference>
<protein>
    <submittedName>
        <fullName evidence="3">YceI family protein</fullName>
    </submittedName>
</protein>
<dbReference type="Gene3D" id="2.40.128.110">
    <property type="entry name" value="Lipid/polyisoprenoid-binding, YceI-like"/>
    <property type="match status" value="1"/>
</dbReference>
<keyword evidence="1" id="KW-0732">Signal</keyword>
<dbReference type="EMBL" id="JACOFT010000003">
    <property type="protein sequence ID" value="MBC3811666.1"/>
    <property type="molecule type" value="Genomic_DNA"/>
</dbReference>
<dbReference type="PANTHER" id="PTHR34406">
    <property type="entry name" value="PROTEIN YCEI"/>
    <property type="match status" value="1"/>
</dbReference>
<evidence type="ECO:0000259" key="2">
    <source>
        <dbReference type="SMART" id="SM00867"/>
    </source>
</evidence>
<dbReference type="SMART" id="SM00867">
    <property type="entry name" value="YceI"/>
    <property type="match status" value="1"/>
</dbReference>
<keyword evidence="4" id="KW-1185">Reference proteome</keyword>
<proteinExistence type="predicted"/>
<dbReference type="Pfam" id="PF04264">
    <property type="entry name" value="YceI"/>
    <property type="match status" value="1"/>
</dbReference>
<evidence type="ECO:0000256" key="1">
    <source>
        <dbReference type="SAM" id="SignalP"/>
    </source>
</evidence>
<feature type="chain" id="PRO_5045872054" evidence="1">
    <location>
        <begin position="26"/>
        <end position="188"/>
    </location>
</feature>
<feature type="signal peptide" evidence="1">
    <location>
        <begin position="1"/>
        <end position="25"/>
    </location>
</feature>
<dbReference type="InterPro" id="IPR036761">
    <property type="entry name" value="TTHA0802/YceI-like_sf"/>
</dbReference>
<dbReference type="RefSeq" id="WP_190479094.1">
    <property type="nucleotide sequence ID" value="NZ_JACOFT010000003.1"/>
</dbReference>
<evidence type="ECO:0000313" key="3">
    <source>
        <dbReference type="EMBL" id="MBC3811666.1"/>
    </source>
</evidence>